<evidence type="ECO:0008006" key="6">
    <source>
        <dbReference type="Google" id="ProtNLM"/>
    </source>
</evidence>
<protein>
    <recommendedName>
        <fullName evidence="6">FimV N-terminal domain-containing protein</fullName>
    </recommendedName>
</protein>
<dbReference type="InterPro" id="IPR020012">
    <property type="entry name" value="LysM_FimV"/>
</dbReference>
<keyword evidence="3" id="KW-0472">Membrane</keyword>
<evidence type="ECO:0000313" key="5">
    <source>
        <dbReference type="EMBL" id="CAA6828948.1"/>
    </source>
</evidence>
<keyword evidence="4" id="KW-0732">Signal</keyword>
<dbReference type="EMBL" id="CACVAT010000486">
    <property type="protein sequence ID" value="CAA6828948.1"/>
    <property type="molecule type" value="Genomic_DNA"/>
</dbReference>
<feature type="signal peptide" evidence="4">
    <location>
        <begin position="1"/>
        <end position="22"/>
    </location>
</feature>
<evidence type="ECO:0000256" key="4">
    <source>
        <dbReference type="SAM" id="SignalP"/>
    </source>
</evidence>
<gene>
    <name evidence="5" type="ORF">HELGO_WM21101</name>
</gene>
<proteinExistence type="predicted"/>
<feature type="region of interest" description="Disordered" evidence="2">
    <location>
        <begin position="128"/>
        <end position="169"/>
    </location>
</feature>
<accession>A0A6S6UB33</accession>
<evidence type="ECO:0000256" key="1">
    <source>
        <dbReference type="SAM" id="Coils"/>
    </source>
</evidence>
<feature type="compositionally biased region" description="Low complexity" evidence="2">
    <location>
        <begin position="145"/>
        <end position="155"/>
    </location>
</feature>
<sequence>MFRRLFVMMLLGLLALPPQAQAAQDIYGPIGRSDTLWRIAEKLSPTKEAATQQVILAIYNKNKHAFTVNNINSLRKDAYMLAPTKAEVLAVSKKSAIRMVQRHNTRWKKGRYVPIHDPVPAELTKKLAKSTKTEKEPTKEKTDVTTKPVTDSKTTAPPVAQTLPQPIPDTITEGMPVQEQLRIVKQELQTARNENQLLKNELIEAREQQKQNLAKHQKADPNIQVQLDALSHELKELRTILVQKDNHIQTLQASLKSASEAIKSQHADNMRLYDKLKELSPESIPAQAKQEPAKPHIKLAAVTTPKPATDNKVIPKETADSKIWADEKNTGAMNPVNTTSKPANDVKNSSAVSLSQLINGQQVGLTKSSTASDSRAYSVSPIAWAAVLLSLIFILFLVIRAFIMQNEIRQFEKEDR</sequence>
<keyword evidence="3" id="KW-1133">Transmembrane helix</keyword>
<feature type="compositionally biased region" description="Basic and acidic residues" evidence="2">
    <location>
        <begin position="131"/>
        <end position="144"/>
    </location>
</feature>
<feature type="transmembrane region" description="Helical" evidence="3">
    <location>
        <begin position="382"/>
        <end position="403"/>
    </location>
</feature>
<reference evidence="5" key="1">
    <citation type="submission" date="2020-01" db="EMBL/GenBank/DDBJ databases">
        <authorList>
            <person name="Meier V. D."/>
            <person name="Meier V D."/>
        </authorList>
    </citation>
    <scope>NUCLEOTIDE SEQUENCE</scope>
    <source>
        <strain evidence="5">HLG_WM_MAG_09</strain>
    </source>
</reference>
<dbReference type="AlphaFoldDB" id="A0A6S6UB33"/>
<feature type="coiled-coil region" evidence="1">
    <location>
        <begin position="181"/>
        <end position="219"/>
    </location>
</feature>
<keyword evidence="1" id="KW-0175">Coiled coil</keyword>
<dbReference type="NCBIfam" id="TIGR03505">
    <property type="entry name" value="FimV_core"/>
    <property type="match status" value="1"/>
</dbReference>
<evidence type="ECO:0000256" key="3">
    <source>
        <dbReference type="SAM" id="Phobius"/>
    </source>
</evidence>
<keyword evidence="3" id="KW-0812">Transmembrane</keyword>
<feature type="chain" id="PRO_5027673467" description="FimV N-terminal domain-containing protein" evidence="4">
    <location>
        <begin position="23"/>
        <end position="416"/>
    </location>
</feature>
<name>A0A6S6UB33_9GAMM</name>
<evidence type="ECO:0000256" key="2">
    <source>
        <dbReference type="SAM" id="MobiDB-lite"/>
    </source>
</evidence>
<organism evidence="5">
    <name type="scientific">uncultured Thiotrichaceae bacterium</name>
    <dbReference type="NCBI Taxonomy" id="298394"/>
    <lineage>
        <taxon>Bacteria</taxon>
        <taxon>Pseudomonadati</taxon>
        <taxon>Pseudomonadota</taxon>
        <taxon>Gammaproteobacteria</taxon>
        <taxon>Thiotrichales</taxon>
        <taxon>Thiotrichaceae</taxon>
        <taxon>environmental samples</taxon>
    </lineage>
</organism>